<reference evidence="3 4" key="2">
    <citation type="submission" date="2019-01" db="EMBL/GenBank/DDBJ databases">
        <title>The decoding of complex shrimp genome reveals the adaptation for benthos swimmer, frequently molting mechanism and breeding impact on genome.</title>
        <authorList>
            <person name="Sun Y."/>
            <person name="Gao Y."/>
            <person name="Yu Y."/>
        </authorList>
    </citation>
    <scope>NUCLEOTIDE SEQUENCE [LARGE SCALE GENOMIC DNA]</scope>
    <source>
        <tissue evidence="3">Muscle</tissue>
    </source>
</reference>
<evidence type="ECO:0000313" key="4">
    <source>
        <dbReference type="Proteomes" id="UP000283509"/>
    </source>
</evidence>
<feature type="region of interest" description="Disordered" evidence="1">
    <location>
        <begin position="92"/>
        <end position="118"/>
    </location>
</feature>
<accession>A0A3R7MWR9</accession>
<dbReference type="EMBL" id="QCYY01002285">
    <property type="protein sequence ID" value="ROT71505.1"/>
    <property type="molecule type" value="Genomic_DNA"/>
</dbReference>
<dbReference type="OrthoDB" id="10409250at2759"/>
<keyword evidence="2" id="KW-1133">Transmembrane helix</keyword>
<feature type="transmembrane region" description="Helical" evidence="2">
    <location>
        <begin position="40"/>
        <end position="69"/>
    </location>
</feature>
<sequence>MSYLFLKERAINNTHTRMMSFNRTTSLGVGLGGRRTEEEIFLLSFIAAALCLGVIASLAIAFFLLSWLLCSLVETRRNAAVHRASMEDDPLHAAREEVEYDDVEAEPRPPVPPPRPTSERFFPPHLTVLLSWHRRGFVTSDPSCVPGAAEEAWLWGGRS</sequence>
<comment type="caution">
    <text evidence="3">The sequence shown here is derived from an EMBL/GenBank/DDBJ whole genome shotgun (WGS) entry which is preliminary data.</text>
</comment>
<evidence type="ECO:0000256" key="1">
    <source>
        <dbReference type="SAM" id="MobiDB-lite"/>
    </source>
</evidence>
<evidence type="ECO:0000313" key="3">
    <source>
        <dbReference type="EMBL" id="ROT71505.1"/>
    </source>
</evidence>
<name>A0A3R7MWR9_PENVA</name>
<keyword evidence="2" id="KW-0472">Membrane</keyword>
<proteinExistence type="predicted"/>
<gene>
    <name evidence="3" type="ORF">C7M84_010159</name>
</gene>
<reference evidence="3 4" key="1">
    <citation type="submission" date="2018-04" db="EMBL/GenBank/DDBJ databases">
        <authorList>
            <person name="Zhang X."/>
            <person name="Yuan J."/>
            <person name="Li F."/>
            <person name="Xiang J."/>
        </authorList>
    </citation>
    <scope>NUCLEOTIDE SEQUENCE [LARGE SCALE GENOMIC DNA]</scope>
    <source>
        <tissue evidence="3">Muscle</tissue>
    </source>
</reference>
<dbReference type="AlphaFoldDB" id="A0A3R7MWR9"/>
<organism evidence="3 4">
    <name type="scientific">Penaeus vannamei</name>
    <name type="common">Whiteleg shrimp</name>
    <name type="synonym">Litopenaeus vannamei</name>
    <dbReference type="NCBI Taxonomy" id="6689"/>
    <lineage>
        <taxon>Eukaryota</taxon>
        <taxon>Metazoa</taxon>
        <taxon>Ecdysozoa</taxon>
        <taxon>Arthropoda</taxon>
        <taxon>Crustacea</taxon>
        <taxon>Multicrustacea</taxon>
        <taxon>Malacostraca</taxon>
        <taxon>Eumalacostraca</taxon>
        <taxon>Eucarida</taxon>
        <taxon>Decapoda</taxon>
        <taxon>Dendrobranchiata</taxon>
        <taxon>Penaeoidea</taxon>
        <taxon>Penaeidae</taxon>
        <taxon>Penaeus</taxon>
    </lineage>
</organism>
<evidence type="ECO:0000256" key="2">
    <source>
        <dbReference type="SAM" id="Phobius"/>
    </source>
</evidence>
<keyword evidence="4" id="KW-1185">Reference proteome</keyword>
<protein>
    <submittedName>
        <fullName evidence="3">Uncharacterized protein</fullName>
    </submittedName>
</protein>
<dbReference type="Proteomes" id="UP000283509">
    <property type="component" value="Unassembled WGS sequence"/>
</dbReference>
<keyword evidence="2" id="KW-0812">Transmembrane</keyword>